<keyword evidence="2" id="KW-1185">Reference proteome</keyword>
<comment type="caution">
    <text evidence="1">The sequence shown here is derived from an EMBL/GenBank/DDBJ whole genome shotgun (WGS) entry which is preliminary data.</text>
</comment>
<dbReference type="InterPro" id="IPR009057">
    <property type="entry name" value="Homeodomain-like_sf"/>
</dbReference>
<proteinExistence type="predicted"/>
<reference evidence="1 2" key="1">
    <citation type="journal article" date="2020" name="ISME J.">
        <title>Uncovering the hidden diversity of litter-decomposition mechanisms in mushroom-forming fungi.</title>
        <authorList>
            <person name="Floudas D."/>
            <person name="Bentzer J."/>
            <person name="Ahren D."/>
            <person name="Johansson T."/>
            <person name="Persson P."/>
            <person name="Tunlid A."/>
        </authorList>
    </citation>
    <scope>NUCLEOTIDE SEQUENCE [LARGE SCALE GENOMIC DNA]</scope>
    <source>
        <strain evidence="1 2">CBS 291.85</strain>
    </source>
</reference>
<evidence type="ECO:0000313" key="2">
    <source>
        <dbReference type="Proteomes" id="UP000559256"/>
    </source>
</evidence>
<gene>
    <name evidence="1" type="ORF">D9758_011448</name>
</gene>
<accession>A0A8H5FQY9</accession>
<protein>
    <recommendedName>
        <fullName evidence="3">Transposase</fullName>
    </recommendedName>
</protein>
<name>A0A8H5FQY9_9AGAR</name>
<sequence>MVNCRISSDLKECTVRLWEAGWECSDICYVLGVGKSSLYCWVKIFEELGTVAKLPSPLCGQPHILRLAAFTAAQDIYIKHKSTYLDKLVWFLAIHHDIAISQSALHENLQQAGLTRKLLSKIAKEPNEVLRKDYVQAIQTKFSGTGTKFITVDKSSKDKLTLSRRYQYALQGRRAESSEPFVH</sequence>
<dbReference type="Proteomes" id="UP000559256">
    <property type="component" value="Unassembled WGS sequence"/>
</dbReference>
<evidence type="ECO:0000313" key="1">
    <source>
        <dbReference type="EMBL" id="KAF5345914.1"/>
    </source>
</evidence>
<dbReference type="OrthoDB" id="2266637at2759"/>
<dbReference type="AlphaFoldDB" id="A0A8H5FQY9"/>
<dbReference type="EMBL" id="JAACJM010000107">
    <property type="protein sequence ID" value="KAF5345914.1"/>
    <property type="molecule type" value="Genomic_DNA"/>
</dbReference>
<organism evidence="1 2">
    <name type="scientific">Tetrapyrgos nigripes</name>
    <dbReference type="NCBI Taxonomy" id="182062"/>
    <lineage>
        <taxon>Eukaryota</taxon>
        <taxon>Fungi</taxon>
        <taxon>Dikarya</taxon>
        <taxon>Basidiomycota</taxon>
        <taxon>Agaricomycotina</taxon>
        <taxon>Agaricomycetes</taxon>
        <taxon>Agaricomycetidae</taxon>
        <taxon>Agaricales</taxon>
        <taxon>Marasmiineae</taxon>
        <taxon>Marasmiaceae</taxon>
        <taxon>Tetrapyrgos</taxon>
    </lineage>
</organism>
<evidence type="ECO:0008006" key="3">
    <source>
        <dbReference type="Google" id="ProtNLM"/>
    </source>
</evidence>
<dbReference type="SUPFAM" id="SSF46689">
    <property type="entry name" value="Homeodomain-like"/>
    <property type="match status" value="1"/>
</dbReference>